<sequence length="152" mass="17127">MADKRRFELFARFLVDRFDARRVFDVAGGQGKLNEALSALGREVTTFDLRHKRLPVRYAERIFGLEEPCECDLVVGMHPDGATRVIIEYAAKHRLPFAVVPCCSDNGMPYNPWRRHLAGLATELGFPVVEEVDLPMDGRGRVVLGSFEPPRG</sequence>
<dbReference type="KEGG" id="vin:AKJ08_2778"/>
<dbReference type="SUPFAM" id="SSF53335">
    <property type="entry name" value="S-adenosyl-L-methionine-dependent methyltransferases"/>
    <property type="match status" value="1"/>
</dbReference>
<dbReference type="EMBL" id="CP012332">
    <property type="protein sequence ID" value="AKU92391.1"/>
    <property type="molecule type" value="Genomic_DNA"/>
</dbReference>
<proteinExistence type="predicted"/>
<accession>A0A0K1PG47</accession>
<dbReference type="PATRIC" id="fig|1391653.3.peg.2892"/>
<evidence type="ECO:0000313" key="2">
    <source>
        <dbReference type="Proteomes" id="UP000055590"/>
    </source>
</evidence>
<reference evidence="1 2" key="1">
    <citation type="submission" date="2015-08" db="EMBL/GenBank/DDBJ databases">
        <authorList>
            <person name="Babu N.S."/>
            <person name="Beckwith C.J."/>
            <person name="Beseler K.G."/>
            <person name="Brison A."/>
            <person name="Carone J.V."/>
            <person name="Caskin T.P."/>
            <person name="Diamond M."/>
            <person name="Durham M.E."/>
            <person name="Foxe J.M."/>
            <person name="Go M."/>
            <person name="Henderson B.A."/>
            <person name="Jones I.B."/>
            <person name="McGettigan J.A."/>
            <person name="Micheletti S.J."/>
            <person name="Nasrallah M.E."/>
            <person name="Ortiz D."/>
            <person name="Piller C.R."/>
            <person name="Privatt S.R."/>
            <person name="Schneider S.L."/>
            <person name="Sharp S."/>
            <person name="Smith T.C."/>
            <person name="Stanton J.D."/>
            <person name="Ullery H.E."/>
            <person name="Wilson R.J."/>
            <person name="Serrano M.G."/>
            <person name="Buck G."/>
            <person name="Lee V."/>
            <person name="Wang Y."/>
            <person name="Carvalho R."/>
            <person name="Voegtly L."/>
            <person name="Shi R."/>
            <person name="Duckworth R."/>
            <person name="Johnson A."/>
            <person name="Loviza R."/>
            <person name="Walstead R."/>
            <person name="Shah Z."/>
            <person name="Kiflezghi M."/>
            <person name="Wade K."/>
            <person name="Ball S.L."/>
            <person name="Bradley K.W."/>
            <person name="Asai D.J."/>
            <person name="Bowman C.A."/>
            <person name="Russell D.A."/>
            <person name="Pope W.H."/>
            <person name="Jacobs-Sera D."/>
            <person name="Hendrix R.W."/>
            <person name="Hatfull G.F."/>
        </authorList>
    </citation>
    <scope>NUCLEOTIDE SEQUENCE [LARGE SCALE GENOMIC DNA]</scope>
    <source>
        <strain evidence="1 2">DSM 27710</strain>
    </source>
</reference>
<evidence type="ECO:0000313" key="1">
    <source>
        <dbReference type="EMBL" id="AKU92391.1"/>
    </source>
</evidence>
<dbReference type="PANTHER" id="PTHR36971:SF3">
    <property type="entry name" value="C3H1-TYPE DOMAIN-CONTAINING PROTEIN"/>
    <property type="match status" value="1"/>
</dbReference>
<organism evidence="1 2">
    <name type="scientific">Vulgatibacter incomptus</name>
    <dbReference type="NCBI Taxonomy" id="1391653"/>
    <lineage>
        <taxon>Bacteria</taxon>
        <taxon>Pseudomonadati</taxon>
        <taxon>Myxococcota</taxon>
        <taxon>Myxococcia</taxon>
        <taxon>Myxococcales</taxon>
        <taxon>Cystobacterineae</taxon>
        <taxon>Vulgatibacteraceae</taxon>
        <taxon>Vulgatibacter</taxon>
    </lineage>
</organism>
<dbReference type="RefSeq" id="WP_050726566.1">
    <property type="nucleotide sequence ID" value="NZ_CP012332.1"/>
</dbReference>
<keyword evidence="2" id="KW-1185">Reference proteome</keyword>
<dbReference type="STRING" id="1391653.AKJ08_2778"/>
<dbReference type="OrthoDB" id="3820296at2"/>
<dbReference type="AlphaFoldDB" id="A0A0K1PG47"/>
<protein>
    <recommendedName>
        <fullName evidence="3">Methyltransferase</fullName>
    </recommendedName>
</protein>
<dbReference type="InterPro" id="IPR029063">
    <property type="entry name" value="SAM-dependent_MTases_sf"/>
</dbReference>
<evidence type="ECO:0008006" key="3">
    <source>
        <dbReference type="Google" id="ProtNLM"/>
    </source>
</evidence>
<name>A0A0K1PG47_9BACT</name>
<dbReference type="PANTHER" id="PTHR36971">
    <property type="entry name" value="UNNAMED PRODUCT"/>
    <property type="match status" value="1"/>
</dbReference>
<gene>
    <name evidence="1" type="ORF">AKJ08_2778</name>
</gene>
<dbReference type="Proteomes" id="UP000055590">
    <property type="component" value="Chromosome"/>
</dbReference>